<protein>
    <recommendedName>
        <fullName evidence="1">Polysaccharide pyruvyl transferase domain-containing protein</fullName>
    </recommendedName>
</protein>
<dbReference type="Pfam" id="PF04230">
    <property type="entry name" value="PS_pyruv_trans"/>
    <property type="match status" value="1"/>
</dbReference>
<dbReference type="PANTHER" id="PTHR36836">
    <property type="entry name" value="COLANIC ACID BIOSYNTHESIS PROTEIN WCAK"/>
    <property type="match status" value="1"/>
</dbReference>
<keyword evidence="3" id="KW-1185">Reference proteome</keyword>
<gene>
    <name evidence="2" type="ORF">GCM10025868_14630</name>
</gene>
<dbReference type="InterPro" id="IPR007345">
    <property type="entry name" value="Polysacch_pyruvyl_Trfase"/>
</dbReference>
<dbReference type="Proteomes" id="UP001157017">
    <property type="component" value="Unassembled WGS sequence"/>
</dbReference>
<dbReference type="PANTHER" id="PTHR36836:SF1">
    <property type="entry name" value="COLANIC ACID BIOSYNTHESIS PROTEIN WCAK"/>
    <property type="match status" value="1"/>
</dbReference>
<dbReference type="EMBL" id="BSUZ01000001">
    <property type="protein sequence ID" value="GMA86213.1"/>
    <property type="molecule type" value="Genomic_DNA"/>
</dbReference>
<evidence type="ECO:0000259" key="1">
    <source>
        <dbReference type="Pfam" id="PF04230"/>
    </source>
</evidence>
<evidence type="ECO:0000313" key="2">
    <source>
        <dbReference type="EMBL" id="GMA86213.1"/>
    </source>
</evidence>
<name>A0ABQ6JDF4_9ACTN</name>
<sequence length="256" mass="27710">MHQAGVPLVLAPQTIGPFDTRQGRVIGRRSMRTAALVMARDSVSERVSRELGRPADVLTTDVVFAIPVPEIERTRDVVLNVSGLLWQDSPHVDASSYREVVMNLSRRLLADGRRITLLAHVLDSKVADNDVPAVHEVARLLEAEGHEVEVVVPTDLDGVRQTVGSAQVVIGSRMHACLNALSLGTPAVPLAYSRKFAPLLGDLGWPHTIDLRTHADPVAGVLEVLERTDLFDTAKQVVATAAETRALARQALQSVV</sequence>
<comment type="caution">
    <text evidence="2">The sequence shown here is derived from an EMBL/GenBank/DDBJ whole genome shotgun (WGS) entry which is preliminary data.</text>
</comment>
<reference evidence="3" key="1">
    <citation type="journal article" date="2019" name="Int. J. Syst. Evol. Microbiol.">
        <title>The Global Catalogue of Microorganisms (GCM) 10K type strain sequencing project: providing services to taxonomists for standard genome sequencing and annotation.</title>
        <authorList>
            <consortium name="The Broad Institute Genomics Platform"/>
            <consortium name="The Broad Institute Genome Sequencing Center for Infectious Disease"/>
            <person name="Wu L."/>
            <person name="Ma J."/>
        </authorList>
    </citation>
    <scope>NUCLEOTIDE SEQUENCE [LARGE SCALE GENOMIC DNA]</scope>
    <source>
        <strain evidence="3">NBRC 108730</strain>
    </source>
</reference>
<organism evidence="2 3">
    <name type="scientific">Angustibacter aerolatus</name>
    <dbReference type="NCBI Taxonomy" id="1162965"/>
    <lineage>
        <taxon>Bacteria</taxon>
        <taxon>Bacillati</taxon>
        <taxon>Actinomycetota</taxon>
        <taxon>Actinomycetes</taxon>
        <taxon>Kineosporiales</taxon>
        <taxon>Kineosporiaceae</taxon>
    </lineage>
</organism>
<evidence type="ECO:0000313" key="3">
    <source>
        <dbReference type="Proteomes" id="UP001157017"/>
    </source>
</evidence>
<feature type="domain" description="Polysaccharide pyruvyl transferase" evidence="1">
    <location>
        <begin position="4"/>
        <end position="193"/>
    </location>
</feature>
<proteinExistence type="predicted"/>
<accession>A0ABQ6JDF4</accession>